<dbReference type="PROSITE" id="PS51257">
    <property type="entry name" value="PROKAR_LIPOPROTEIN"/>
    <property type="match status" value="1"/>
</dbReference>
<gene>
    <name evidence="2" type="ORF">SAMN05421788_103191</name>
</gene>
<reference evidence="3" key="1">
    <citation type="submission" date="2017-01" db="EMBL/GenBank/DDBJ databases">
        <authorList>
            <person name="Varghese N."/>
            <person name="Submissions S."/>
        </authorList>
    </citation>
    <scope>NUCLEOTIDE SEQUENCE [LARGE SCALE GENOMIC DNA]</scope>
    <source>
        <strain evidence="3">DSM 21054</strain>
    </source>
</reference>
<dbReference type="OrthoDB" id="1450880at2"/>
<evidence type="ECO:0000313" key="2">
    <source>
        <dbReference type="EMBL" id="SIT05554.1"/>
    </source>
</evidence>
<feature type="signal peptide" evidence="1">
    <location>
        <begin position="1"/>
        <end position="18"/>
    </location>
</feature>
<dbReference type="STRING" id="477680.SAMN05421788_103191"/>
<accession>A0A173MK45</accession>
<dbReference type="EMBL" id="FTOR01000003">
    <property type="protein sequence ID" value="SIT05554.1"/>
    <property type="molecule type" value="Genomic_DNA"/>
</dbReference>
<organism evidence="2 3">
    <name type="scientific">Filimonas lacunae</name>
    <dbReference type="NCBI Taxonomy" id="477680"/>
    <lineage>
        <taxon>Bacteria</taxon>
        <taxon>Pseudomonadati</taxon>
        <taxon>Bacteroidota</taxon>
        <taxon>Chitinophagia</taxon>
        <taxon>Chitinophagales</taxon>
        <taxon>Chitinophagaceae</taxon>
        <taxon>Filimonas</taxon>
    </lineage>
</organism>
<evidence type="ECO:0000313" key="3">
    <source>
        <dbReference type="Proteomes" id="UP000186917"/>
    </source>
</evidence>
<feature type="chain" id="PRO_5030023078" evidence="1">
    <location>
        <begin position="19"/>
        <end position="164"/>
    </location>
</feature>
<dbReference type="RefSeq" id="WP_076378910.1">
    <property type="nucleotide sequence ID" value="NZ_AP017422.1"/>
</dbReference>
<keyword evidence="3" id="KW-1185">Reference proteome</keyword>
<keyword evidence="1" id="KW-0732">Signal</keyword>
<dbReference type="Proteomes" id="UP000186917">
    <property type="component" value="Unassembled WGS sequence"/>
</dbReference>
<proteinExistence type="predicted"/>
<sequence>MKNLKTLALIAFSVITFASCSKKDDAPAPAGSFTYDSQTYSLTNGYYFENNGHGELGFINADFTSPSFDTSAKYTAVDFDFDFAEPPIGTYEYKIYSDANYDKTKNFSYGDAFINIKISESPIQVKSGTVILSKSGSTYTVTFDVVMENDKPLKGSFTGPVTIL</sequence>
<dbReference type="AlphaFoldDB" id="A0A173MK45"/>
<name>A0A173MK45_9BACT</name>
<dbReference type="KEGG" id="fln:FLA_3877"/>
<evidence type="ECO:0000256" key="1">
    <source>
        <dbReference type="SAM" id="SignalP"/>
    </source>
</evidence>
<protein>
    <submittedName>
        <fullName evidence="2">Uncharacterized protein</fullName>
    </submittedName>
</protein>